<comment type="caution">
    <text evidence="2">The sequence shown here is derived from an EMBL/GenBank/DDBJ whole genome shotgun (WGS) entry which is preliminary data.</text>
</comment>
<evidence type="ECO:0000313" key="3">
    <source>
        <dbReference type="Proteomes" id="UP001620626"/>
    </source>
</evidence>
<accession>A0ABD2M2T4</accession>
<sequence length="189" mass="20842">MTILKGQGQTISTIGIDLERDVFSHGQLYTAFSRATDGNNVRVYAPRREADAQGQAKMSPRSHLHFKRDACIQKSAATWTKGREVGNDVRVRALPVSIALQSAMCQLIEIAQPSALKGVGRKRKNFIQHVPRGGSPMEGTFSNMSTVWVANRRNFPQHVPRGGSPIEGTFSNMSHGVGRQWKDLSPTFP</sequence>
<organism evidence="2 3">
    <name type="scientific">Heterodera trifolii</name>
    <dbReference type="NCBI Taxonomy" id="157864"/>
    <lineage>
        <taxon>Eukaryota</taxon>
        <taxon>Metazoa</taxon>
        <taxon>Ecdysozoa</taxon>
        <taxon>Nematoda</taxon>
        <taxon>Chromadorea</taxon>
        <taxon>Rhabditida</taxon>
        <taxon>Tylenchina</taxon>
        <taxon>Tylenchomorpha</taxon>
        <taxon>Tylenchoidea</taxon>
        <taxon>Heteroderidae</taxon>
        <taxon>Heteroderinae</taxon>
        <taxon>Heterodera</taxon>
    </lineage>
</organism>
<feature type="region of interest" description="Disordered" evidence="1">
    <location>
        <begin position="166"/>
        <end position="189"/>
    </location>
</feature>
<gene>
    <name evidence="2" type="ORF">niasHT_006418</name>
</gene>
<dbReference type="SUPFAM" id="SSF52540">
    <property type="entry name" value="P-loop containing nucleoside triphosphate hydrolases"/>
    <property type="match status" value="1"/>
</dbReference>
<keyword evidence="3" id="KW-1185">Reference proteome</keyword>
<dbReference type="AlphaFoldDB" id="A0ABD2M2T4"/>
<evidence type="ECO:0000256" key="1">
    <source>
        <dbReference type="SAM" id="MobiDB-lite"/>
    </source>
</evidence>
<protein>
    <recommendedName>
        <fullName evidence="4">Ribosomal protein L2</fullName>
    </recommendedName>
</protein>
<dbReference type="Proteomes" id="UP001620626">
    <property type="component" value="Unassembled WGS sequence"/>
</dbReference>
<name>A0ABD2M2T4_9BILA</name>
<evidence type="ECO:0000313" key="2">
    <source>
        <dbReference type="EMBL" id="KAL3121835.1"/>
    </source>
</evidence>
<proteinExistence type="predicted"/>
<reference evidence="2 3" key="1">
    <citation type="submission" date="2024-10" db="EMBL/GenBank/DDBJ databases">
        <authorList>
            <person name="Kim D."/>
        </authorList>
    </citation>
    <scope>NUCLEOTIDE SEQUENCE [LARGE SCALE GENOMIC DNA]</scope>
    <source>
        <strain evidence="2">BH-2024</strain>
    </source>
</reference>
<dbReference type="EMBL" id="JBICBT010000176">
    <property type="protein sequence ID" value="KAL3121835.1"/>
    <property type="molecule type" value="Genomic_DNA"/>
</dbReference>
<dbReference type="InterPro" id="IPR027417">
    <property type="entry name" value="P-loop_NTPase"/>
</dbReference>
<evidence type="ECO:0008006" key="4">
    <source>
        <dbReference type="Google" id="ProtNLM"/>
    </source>
</evidence>